<dbReference type="GO" id="GO:0004519">
    <property type="term" value="F:endonuclease activity"/>
    <property type="evidence" value="ECO:0007669"/>
    <property type="project" value="UniProtKB-KW"/>
</dbReference>
<dbReference type="AlphaFoldDB" id="K6FLS1"/>
<dbReference type="PATRIC" id="fig|1206767.3.peg.1744"/>
<gene>
    <name evidence="1" type="ORF">B193_1780</name>
</gene>
<reference evidence="1 2" key="1">
    <citation type="submission" date="2012-07" db="EMBL/GenBank/DDBJ databases">
        <title>Draft genome sequence of Desulfovibrio magneticus str. Maddingley MBC34 obtained from a metagenomic sequence of a methanogenic enrichment isolated from coal-seam formation water in Victoria, Australia.</title>
        <authorList>
            <person name="Greenfield P."/>
            <person name="Hendry P."/>
            <person name="Li D."/>
            <person name="Rosewarne C.P."/>
            <person name="Tran-Dinh N."/>
            <person name="Elbourne L.D.H."/>
            <person name="Paulsen I.T."/>
            <person name="Midgley D.J."/>
        </authorList>
    </citation>
    <scope>NUCLEOTIDE SEQUENCE [LARGE SCALE GENOMIC DNA]</scope>
    <source>
        <strain evidence="2">Maddingley MBC34</strain>
    </source>
</reference>
<sequence length="361" mass="39558">MKIDKASAAALVREEAAKSVGSSLGKEWIKKSEELSRLCEEGVSKTHIAFLGTAMLAKAMNGRADLFAIKPDHAPDNPNAFSARTLCHTVLVPLAAELGFSIGVTGREPLNNQPYFRMTRLDDGTPVHAGGKAAFDYMMSLVRELQNLETEDEAREALCAFIAVRRGYQPRYVTHNGDLSISPEKLTSIIKEFVRQNAEGGKRAQAVVAGLLDVFAGVERVESGRINDPSRKYPGDVCVRSSESPGVWEKAIEVRDKPVAASDVQIFGNKCVAMGVREAALVMVSDRQQLLDVQALAKWADNLGIGLTLFQGWEIFVDQALFWATMPKPEAARLAVGFIHQRLVTVEALPEAIVLWERLLK</sequence>
<name>K6FLS1_9BACT</name>
<keyword evidence="1" id="KW-0378">Hydrolase</keyword>
<keyword evidence="1" id="KW-0540">Nuclease</keyword>
<protein>
    <submittedName>
        <fullName evidence="1">SacI restriction endonuclease</fullName>
    </submittedName>
</protein>
<dbReference type="InterPro" id="IPR019066">
    <property type="entry name" value="Restrct_endonuc_II_SacI"/>
</dbReference>
<evidence type="ECO:0000313" key="2">
    <source>
        <dbReference type="Proteomes" id="UP000006272"/>
    </source>
</evidence>
<accession>K6FLS1</accession>
<evidence type="ECO:0000313" key="1">
    <source>
        <dbReference type="EMBL" id="EKO39502.1"/>
    </source>
</evidence>
<dbReference type="Proteomes" id="UP000006272">
    <property type="component" value="Unassembled WGS sequence"/>
</dbReference>
<comment type="caution">
    <text evidence="1">The sequence shown here is derived from an EMBL/GenBank/DDBJ whole genome shotgun (WGS) entry which is preliminary data.</text>
</comment>
<dbReference type="Pfam" id="PF09566">
    <property type="entry name" value="RE_SacI"/>
    <property type="match status" value="1"/>
</dbReference>
<dbReference type="EMBL" id="ALAO01000134">
    <property type="protein sequence ID" value="EKO39502.1"/>
    <property type="molecule type" value="Genomic_DNA"/>
</dbReference>
<keyword evidence="1" id="KW-0255">Endonuclease</keyword>
<proteinExistence type="predicted"/>
<organism evidence="1 2">
    <name type="scientific">Solidesulfovibrio magneticus str. Maddingley MBC34</name>
    <dbReference type="NCBI Taxonomy" id="1206767"/>
    <lineage>
        <taxon>Bacteria</taxon>
        <taxon>Pseudomonadati</taxon>
        <taxon>Thermodesulfobacteriota</taxon>
        <taxon>Desulfovibrionia</taxon>
        <taxon>Desulfovibrionales</taxon>
        <taxon>Desulfovibrionaceae</taxon>
        <taxon>Solidesulfovibrio</taxon>
    </lineage>
</organism>